<dbReference type="InterPro" id="IPR011835">
    <property type="entry name" value="GS/SS"/>
</dbReference>
<evidence type="ECO:0000256" key="2">
    <source>
        <dbReference type="ARBA" id="ARBA00004727"/>
    </source>
</evidence>
<feature type="domain" description="Starch synthase catalytic" evidence="9">
    <location>
        <begin position="739"/>
        <end position="978"/>
    </location>
</feature>
<keyword evidence="11" id="KW-1185">Reference proteome</keyword>
<feature type="compositionally biased region" description="Low complexity" evidence="8">
    <location>
        <begin position="104"/>
        <end position="115"/>
    </location>
</feature>
<sequence>MKAMASSDRLVNAGRWKGFAGLRRREDSAGRCAKDSAKIWTCCQPQRKHFQNFARSQTDASCSPRRSLEQNVVGSVVCSKLTTPCARARPEARTRHRDWRRATESSSGSVVVGEGATNPPVKRKSTRNTAKSDGDDGGEKEEQGNVEKDNMEEVAGAGPGSADPGDVPKGVTVASMMQMIKDAEKNILLLNRVRMRALEDLEQAKYRSELSANEAQLLQSRLKETDAKLHLLTQTQNKNQLLQEQVEALTAKLGEKDQEVASLKKLEADLETARGEAKRVHAEKDAIEGRLEELERDLTESRQRVEELEKVEQAKRELEARVGELSEKLREEEGRAEARAQLERENELLREGMDELKLELDNAKKDVEGVKEEVASLHSVAGEVSEKERQLAEERERTGALQAQVAKLEGLLTSSAKVRERNRMEEKMAVQKELEAVQARLQASEESVNRLEAERGELERQRTETEERVRALEVEAGKVPELEERLTRAESAMADASQGLREVQTEADSLRRERKDLQSKLSEAESKVQDLRTSVNGKAGLEERVQDLEALLKTAEEAVVEAKKEETARNKALDEAAALAKQVRLLEASVKELEAEREIWAEAEQEKALLQQQVALLKEQLVQSDADMQAQVEMYKSEVEAFQEDMERLRVEGLRGSEPKAVPVGEMPWEFWSDLLLRLDALMLDRHLTLDQAVELRLMAWHRDPRIRDVYSGLEQADDVSAAAGLLKLIEGKMRPGMHIVHIAAEMAPVAKVGGLADVVTGLGRALQKKGHLVEFVLPKYDCMDYSRVQDLKVIQMDLESYFDGQMHRNRLWRGIVEGLPVYFIEPHHPGRFFWRNAFYGEADDFKRFTYFCRAALEFIHKAGKKPDVIHCHDWQTALVAPLFWDVYAPRGMDTTQVAFTCHNFEYQGTDAPAALSSAGLDWREYYRPDRMQDNFMLDRINLLKGGIVFSNVVTTVSPTYSREVLGPEGGRGLHPTLLQHRAKFSGVLNGIDNDAWDPATDPLLEFQYSAENVDSKYANKYALRQKLGLSTEGDDEGRPLVGCVTRLVPQKGVHLIRHAIYRTLEMGGQFILLGNSPVPSIQRDFEGIARHFDRSPHVRLVLKYDEALSHMIYSASDMFVIPSMFEPCGLTQLIAMRYGAIPIARKTGGLNDSVFDVDDGTVAEHKKNGFCFTATDEAGLNYALDRAFDYYWEQPEFWQKLVQKAMRMDWGWDGPSEEYLALYRKAVIAGQK</sequence>
<keyword evidence="6" id="KW-0808">Transferase</keyword>
<feature type="compositionally biased region" description="Basic and acidic residues" evidence="8">
    <location>
        <begin position="508"/>
        <end position="524"/>
    </location>
</feature>
<dbReference type="PANTHER" id="PTHR46083">
    <property type="match status" value="1"/>
</dbReference>
<comment type="similarity">
    <text evidence="3">Belongs to the glycosyltransferase 1 family. Bacterial/plant glycogen synthase subfamily.</text>
</comment>
<keyword evidence="7" id="KW-0750">Starch biosynthesis</keyword>
<dbReference type="Pfam" id="PF08323">
    <property type="entry name" value="Glyco_transf_5"/>
    <property type="match status" value="1"/>
</dbReference>
<dbReference type="Gene3D" id="3.40.50.2000">
    <property type="entry name" value="Glycogen Phosphorylase B"/>
    <property type="match status" value="2"/>
</dbReference>
<dbReference type="OrthoDB" id="2018403at2759"/>
<dbReference type="GO" id="GO:0019252">
    <property type="term" value="P:starch biosynthetic process"/>
    <property type="evidence" value="ECO:0007669"/>
    <property type="project" value="UniProtKB-UniPathway"/>
</dbReference>
<dbReference type="AlphaFoldDB" id="A0A1Y1HNE2"/>
<evidence type="ECO:0000256" key="6">
    <source>
        <dbReference type="ARBA" id="ARBA00022679"/>
    </source>
</evidence>
<evidence type="ECO:0000256" key="5">
    <source>
        <dbReference type="ARBA" id="ARBA00022676"/>
    </source>
</evidence>
<dbReference type="HAMAP" id="MF_00484">
    <property type="entry name" value="Glycogen_synth"/>
    <property type="match status" value="1"/>
</dbReference>
<dbReference type="GO" id="GO:0004373">
    <property type="term" value="F:alpha-1,4-glucan glucosyltransferase (UDP-glucose donor) activity"/>
    <property type="evidence" value="ECO:0007669"/>
    <property type="project" value="InterPro"/>
</dbReference>
<evidence type="ECO:0000259" key="9">
    <source>
        <dbReference type="Pfam" id="PF08323"/>
    </source>
</evidence>
<dbReference type="InterPro" id="IPR013534">
    <property type="entry name" value="Starch_synth_cat_dom"/>
</dbReference>
<dbReference type="EMBL" id="DF236963">
    <property type="protein sequence ID" value="GAQ78501.1"/>
    <property type="molecule type" value="Genomic_DNA"/>
</dbReference>
<feature type="region of interest" description="Disordered" evidence="8">
    <location>
        <begin position="85"/>
        <end position="146"/>
    </location>
</feature>
<dbReference type="EC" id="2.4.1.21" evidence="4"/>
<proteinExistence type="inferred from homology"/>
<organism evidence="10 11">
    <name type="scientific">Klebsormidium nitens</name>
    <name type="common">Green alga</name>
    <name type="synonym">Ulothrix nitens</name>
    <dbReference type="NCBI Taxonomy" id="105231"/>
    <lineage>
        <taxon>Eukaryota</taxon>
        <taxon>Viridiplantae</taxon>
        <taxon>Streptophyta</taxon>
        <taxon>Klebsormidiophyceae</taxon>
        <taxon>Klebsormidiales</taxon>
        <taxon>Klebsormidiaceae</taxon>
        <taxon>Klebsormidium</taxon>
    </lineage>
</organism>
<comment type="pathway">
    <text evidence="2">Glycan biosynthesis; starch biosynthesis.</text>
</comment>
<name>A0A1Y1HNE2_KLENI</name>
<dbReference type="Gene3D" id="1.10.287.510">
    <property type="entry name" value="Helix hairpin bin"/>
    <property type="match status" value="1"/>
</dbReference>
<dbReference type="Pfam" id="PF13692">
    <property type="entry name" value="Glyco_trans_1_4"/>
    <property type="match status" value="1"/>
</dbReference>
<dbReference type="STRING" id="105231.A0A1Y1HNE2"/>
<evidence type="ECO:0000313" key="11">
    <source>
        <dbReference type="Proteomes" id="UP000054558"/>
    </source>
</evidence>
<dbReference type="PANTHER" id="PTHR46083:SF2">
    <property type="entry name" value="STARCH SYNTHASE 4, CHLOROPLASTIC_AMYLOPLASTIC-RELATED"/>
    <property type="match status" value="1"/>
</dbReference>
<dbReference type="FunFam" id="3.40.50.2000:FF:000260">
    <property type="entry name" value="Starch synthase, chloroplastic/amyloplastic"/>
    <property type="match status" value="1"/>
</dbReference>
<comment type="catalytic activity">
    <reaction evidence="1">
        <text>[(1-&gt;4)-alpha-D-glucosyl](n) + ADP-alpha-D-glucose = [(1-&gt;4)-alpha-D-glucosyl](n+1) + ADP + H(+)</text>
        <dbReference type="Rhea" id="RHEA:18189"/>
        <dbReference type="Rhea" id="RHEA-COMP:9584"/>
        <dbReference type="Rhea" id="RHEA-COMP:9587"/>
        <dbReference type="ChEBI" id="CHEBI:15378"/>
        <dbReference type="ChEBI" id="CHEBI:15444"/>
        <dbReference type="ChEBI" id="CHEBI:57498"/>
        <dbReference type="ChEBI" id="CHEBI:456216"/>
        <dbReference type="EC" id="2.4.1.21"/>
    </reaction>
</comment>
<evidence type="ECO:0000313" key="10">
    <source>
        <dbReference type="EMBL" id="GAQ78501.1"/>
    </source>
</evidence>
<dbReference type="Proteomes" id="UP000054558">
    <property type="component" value="Unassembled WGS sequence"/>
</dbReference>
<dbReference type="SUPFAM" id="SSF53756">
    <property type="entry name" value="UDP-Glycosyltransferase/glycogen phosphorylase"/>
    <property type="match status" value="1"/>
</dbReference>
<evidence type="ECO:0000256" key="1">
    <source>
        <dbReference type="ARBA" id="ARBA00001478"/>
    </source>
</evidence>
<protein>
    <recommendedName>
        <fullName evidence="4">starch synthase</fullName>
        <ecNumber evidence="4">2.4.1.21</ecNumber>
    </recommendedName>
</protein>
<evidence type="ECO:0000256" key="7">
    <source>
        <dbReference type="ARBA" id="ARBA00022922"/>
    </source>
</evidence>
<dbReference type="NCBIfam" id="NF001905">
    <property type="entry name" value="PRK00654.2-4"/>
    <property type="match status" value="1"/>
</dbReference>
<evidence type="ECO:0000256" key="4">
    <source>
        <dbReference type="ARBA" id="ARBA00012588"/>
    </source>
</evidence>
<evidence type="ECO:0000256" key="3">
    <source>
        <dbReference type="ARBA" id="ARBA00010281"/>
    </source>
</evidence>
<reference evidence="10 11" key="1">
    <citation type="journal article" date="2014" name="Nat. Commun.">
        <title>Klebsormidium flaccidum genome reveals primary factors for plant terrestrial adaptation.</title>
        <authorList>
            <person name="Hori K."/>
            <person name="Maruyama F."/>
            <person name="Fujisawa T."/>
            <person name="Togashi T."/>
            <person name="Yamamoto N."/>
            <person name="Seo M."/>
            <person name="Sato S."/>
            <person name="Yamada T."/>
            <person name="Mori H."/>
            <person name="Tajima N."/>
            <person name="Moriyama T."/>
            <person name="Ikeuchi M."/>
            <person name="Watanabe M."/>
            <person name="Wada H."/>
            <person name="Kobayashi K."/>
            <person name="Saito M."/>
            <person name="Masuda T."/>
            <person name="Sasaki-Sekimoto Y."/>
            <person name="Mashiguchi K."/>
            <person name="Awai K."/>
            <person name="Shimojima M."/>
            <person name="Masuda S."/>
            <person name="Iwai M."/>
            <person name="Nobusawa T."/>
            <person name="Narise T."/>
            <person name="Kondo S."/>
            <person name="Saito H."/>
            <person name="Sato R."/>
            <person name="Murakawa M."/>
            <person name="Ihara Y."/>
            <person name="Oshima-Yamada Y."/>
            <person name="Ohtaka K."/>
            <person name="Satoh M."/>
            <person name="Sonobe K."/>
            <person name="Ishii M."/>
            <person name="Ohtani R."/>
            <person name="Kanamori-Sato M."/>
            <person name="Honoki R."/>
            <person name="Miyazaki D."/>
            <person name="Mochizuki H."/>
            <person name="Umetsu J."/>
            <person name="Higashi K."/>
            <person name="Shibata D."/>
            <person name="Kamiya Y."/>
            <person name="Sato N."/>
            <person name="Nakamura Y."/>
            <person name="Tabata S."/>
            <person name="Ida S."/>
            <person name="Kurokawa K."/>
            <person name="Ohta H."/>
        </authorList>
    </citation>
    <scope>NUCLEOTIDE SEQUENCE [LARGE SCALE GENOMIC DNA]</scope>
    <source>
        <strain evidence="10 11">NIES-2285</strain>
    </source>
</reference>
<dbReference type="GO" id="GO:0009011">
    <property type="term" value="F:alpha-1,4-glucan glucosyltransferase (ADP-glucose donor) activity"/>
    <property type="evidence" value="ECO:0007669"/>
    <property type="project" value="UniProtKB-EC"/>
</dbReference>
<feature type="region of interest" description="Disordered" evidence="8">
    <location>
        <begin position="492"/>
        <end position="524"/>
    </location>
</feature>
<accession>A0A1Y1HNE2</accession>
<keyword evidence="5" id="KW-0328">Glycosyltransferase</keyword>
<dbReference type="UniPathway" id="UPA00152"/>
<evidence type="ECO:0000256" key="8">
    <source>
        <dbReference type="SAM" id="MobiDB-lite"/>
    </source>
</evidence>
<dbReference type="NCBIfam" id="TIGR02095">
    <property type="entry name" value="glgA"/>
    <property type="match status" value="1"/>
</dbReference>
<dbReference type="OMA" id="ANDRINP"/>
<gene>
    <name evidence="10" type="ORF">KFL_000140200</name>
</gene>
<dbReference type="CDD" id="cd03791">
    <property type="entry name" value="GT5_Glycogen_synthase_DULL1-like"/>
    <property type="match status" value="1"/>
</dbReference>